<reference evidence="2" key="1">
    <citation type="journal article" date="2015" name="Nature">
        <title>Complex archaea that bridge the gap between prokaryotes and eukaryotes.</title>
        <authorList>
            <person name="Spang A."/>
            <person name="Saw J.H."/>
            <person name="Jorgensen S.L."/>
            <person name="Zaremba-Niedzwiedzka K."/>
            <person name="Martijn J."/>
            <person name="Lind A.E."/>
            <person name="van Eijk R."/>
            <person name="Schleper C."/>
            <person name="Guy L."/>
            <person name="Ettema T.J."/>
        </authorList>
    </citation>
    <scope>NUCLEOTIDE SEQUENCE</scope>
</reference>
<organism evidence="2">
    <name type="scientific">marine sediment metagenome</name>
    <dbReference type="NCBI Taxonomy" id="412755"/>
    <lineage>
        <taxon>unclassified sequences</taxon>
        <taxon>metagenomes</taxon>
        <taxon>ecological metagenomes</taxon>
    </lineage>
</organism>
<dbReference type="AlphaFoldDB" id="A0A0F9UB79"/>
<feature type="region of interest" description="Disordered" evidence="1">
    <location>
        <begin position="70"/>
        <end position="89"/>
    </location>
</feature>
<protein>
    <submittedName>
        <fullName evidence="2">Uncharacterized protein</fullName>
    </submittedName>
</protein>
<proteinExistence type="predicted"/>
<dbReference type="EMBL" id="LAZR01000110">
    <property type="protein sequence ID" value="KKN90435.1"/>
    <property type="molecule type" value="Genomic_DNA"/>
</dbReference>
<comment type="caution">
    <text evidence="2">The sequence shown here is derived from an EMBL/GenBank/DDBJ whole genome shotgun (WGS) entry which is preliminary data.</text>
</comment>
<feature type="compositionally biased region" description="Low complexity" evidence="1">
    <location>
        <begin position="70"/>
        <end position="83"/>
    </location>
</feature>
<name>A0A0F9UB79_9ZZZZ</name>
<evidence type="ECO:0000256" key="1">
    <source>
        <dbReference type="SAM" id="MobiDB-lite"/>
    </source>
</evidence>
<gene>
    <name evidence="2" type="ORF">LCGC14_0228040</name>
</gene>
<sequence>MKTLPSIAAAAASLLFFNIPPAVAENCGRWVECTGETNLNAADMNSYIYGNRTEVEPWVGVEVEAEKNSATSSASSKSAAPAPITLRLPSDLSGSKAAVIAERDATSDDDGLVGGLTDTERAELDAELAAELERDSLGSPSGVDATTQNKPEPARKKLGVESVITNGSASSQTGIRVISPGIN</sequence>
<evidence type="ECO:0000313" key="2">
    <source>
        <dbReference type="EMBL" id="KKN90435.1"/>
    </source>
</evidence>
<feature type="region of interest" description="Disordered" evidence="1">
    <location>
        <begin position="132"/>
        <end position="183"/>
    </location>
</feature>
<feature type="compositionally biased region" description="Polar residues" evidence="1">
    <location>
        <begin position="163"/>
        <end position="174"/>
    </location>
</feature>
<accession>A0A0F9UB79</accession>